<name>A0AAV4MZP6_9ARAC</name>
<comment type="caution">
    <text evidence="1">The sequence shown here is derived from an EMBL/GenBank/DDBJ whole genome shotgun (WGS) entry which is preliminary data.</text>
</comment>
<dbReference type="EMBL" id="BPLQ01001011">
    <property type="protein sequence ID" value="GIX77404.1"/>
    <property type="molecule type" value="Genomic_DNA"/>
</dbReference>
<gene>
    <name evidence="1" type="ORF">CDAR_2631</name>
</gene>
<accession>A0AAV4MZP6</accession>
<sequence length="109" mass="11838">MCLDSGRGFSCSVDRFAVAAPFIFSRMPPLGGGSSHFFAYPAWGREGEVDPPPCGASRYEWMAFLNFGFPATRGIPAAAIFSLEPSRSFFPRFESMTQARGAFRGPSLA</sequence>
<dbReference type="Proteomes" id="UP001054837">
    <property type="component" value="Unassembled WGS sequence"/>
</dbReference>
<protein>
    <submittedName>
        <fullName evidence="1">Uncharacterized protein</fullName>
    </submittedName>
</protein>
<evidence type="ECO:0000313" key="1">
    <source>
        <dbReference type="EMBL" id="GIX77404.1"/>
    </source>
</evidence>
<proteinExistence type="predicted"/>
<organism evidence="1 2">
    <name type="scientific">Caerostris darwini</name>
    <dbReference type="NCBI Taxonomy" id="1538125"/>
    <lineage>
        <taxon>Eukaryota</taxon>
        <taxon>Metazoa</taxon>
        <taxon>Ecdysozoa</taxon>
        <taxon>Arthropoda</taxon>
        <taxon>Chelicerata</taxon>
        <taxon>Arachnida</taxon>
        <taxon>Araneae</taxon>
        <taxon>Araneomorphae</taxon>
        <taxon>Entelegynae</taxon>
        <taxon>Araneoidea</taxon>
        <taxon>Araneidae</taxon>
        <taxon>Caerostris</taxon>
    </lineage>
</organism>
<dbReference type="AlphaFoldDB" id="A0AAV4MZP6"/>
<reference evidence="1 2" key="1">
    <citation type="submission" date="2021-06" db="EMBL/GenBank/DDBJ databases">
        <title>Caerostris darwini draft genome.</title>
        <authorList>
            <person name="Kono N."/>
            <person name="Arakawa K."/>
        </authorList>
    </citation>
    <scope>NUCLEOTIDE SEQUENCE [LARGE SCALE GENOMIC DNA]</scope>
</reference>
<evidence type="ECO:0000313" key="2">
    <source>
        <dbReference type="Proteomes" id="UP001054837"/>
    </source>
</evidence>
<keyword evidence="2" id="KW-1185">Reference proteome</keyword>